<evidence type="ECO:0000313" key="3">
    <source>
        <dbReference type="WBParaSite" id="Csp11.Scaffold629.g14994.t1"/>
    </source>
</evidence>
<dbReference type="Proteomes" id="UP000095282">
    <property type="component" value="Unplaced"/>
</dbReference>
<sequence>MPSTTPVSDVTLEEIRYEQMKFKQEVLETLQLMRHEIKDNQEKMKKEQEKLMNEVKESYNEMIHLRGFMMTERKEVQNEQQKILREVEAIRNDLMRKDFEAKVRIAGNAANHIFHPFL</sequence>
<organism evidence="2 3">
    <name type="scientific">Caenorhabditis tropicalis</name>
    <dbReference type="NCBI Taxonomy" id="1561998"/>
    <lineage>
        <taxon>Eukaryota</taxon>
        <taxon>Metazoa</taxon>
        <taxon>Ecdysozoa</taxon>
        <taxon>Nematoda</taxon>
        <taxon>Chromadorea</taxon>
        <taxon>Rhabditida</taxon>
        <taxon>Rhabditina</taxon>
        <taxon>Rhabditomorpha</taxon>
        <taxon>Rhabditoidea</taxon>
        <taxon>Rhabditidae</taxon>
        <taxon>Peloderinae</taxon>
        <taxon>Caenorhabditis</taxon>
    </lineage>
</organism>
<accession>A0A1I7U598</accession>
<protein>
    <submittedName>
        <fullName evidence="3">Meiosis-specific nuclear structural protein 1</fullName>
    </submittedName>
</protein>
<evidence type="ECO:0000313" key="2">
    <source>
        <dbReference type="Proteomes" id="UP000095282"/>
    </source>
</evidence>
<proteinExistence type="predicted"/>
<keyword evidence="1" id="KW-0175">Coiled coil</keyword>
<dbReference type="WBParaSite" id="Csp11.Scaffold629.g14994.t1">
    <property type="protein sequence ID" value="Csp11.Scaffold629.g14994.t1"/>
    <property type="gene ID" value="Csp11.Scaffold629.g14994"/>
</dbReference>
<reference evidence="3" key="1">
    <citation type="submission" date="2016-11" db="UniProtKB">
        <authorList>
            <consortium name="WormBaseParasite"/>
        </authorList>
    </citation>
    <scope>IDENTIFICATION</scope>
</reference>
<name>A0A1I7U598_9PELO</name>
<keyword evidence="2" id="KW-1185">Reference proteome</keyword>
<feature type="coiled-coil region" evidence="1">
    <location>
        <begin position="23"/>
        <end position="93"/>
    </location>
</feature>
<dbReference type="AlphaFoldDB" id="A0A1I7U598"/>
<evidence type="ECO:0000256" key="1">
    <source>
        <dbReference type="SAM" id="Coils"/>
    </source>
</evidence>